<protein>
    <recommendedName>
        <fullName evidence="2">CobQ/CobB/MinD/ParA nucleotide binding domain-containing protein</fullName>
    </recommendedName>
</protein>
<dbReference type="PANTHER" id="PTHR13696:SF96">
    <property type="entry name" value="COBQ_COBB_MIND_PARA NUCLEOTIDE BINDING DOMAIN-CONTAINING PROTEIN"/>
    <property type="match status" value="1"/>
</dbReference>
<evidence type="ECO:0000313" key="3">
    <source>
        <dbReference type="EMBL" id="CBA33118.1"/>
    </source>
</evidence>
<feature type="domain" description="CobQ/CobB/MinD/ParA nucleotide binding" evidence="2">
    <location>
        <begin position="12"/>
        <end position="187"/>
    </location>
</feature>
<dbReference type="InterPro" id="IPR002586">
    <property type="entry name" value="CobQ/CobB/MinD/ParA_Nub-bd_dom"/>
</dbReference>
<sequence>MVGSGVVCMPVIAVINRKGGSGKSTMATHLAAWLSNQKIAVMLGDVDRQQSTRTWLKRRPPQLAPIAGWAVDQKNTLKAPAGITHVVLDTPGGMHGFELAKVIMSTDTVLMPVCNSLFDRESASACLQELRALPRIASGRCRVGVVGMRLDARTKGAETLRAWAEAHAVEFVGVLRETQVYVRSLESGFTIFDPHKPLQTADIAQWEPILNWTMNKIAAPSTLTQEVAPVPAEKRTIAAPRAPSLMPAQESMVHGSRLTVFAHSPKPANEDHPPASPVRAAGSQALPQYLLRQPAA</sequence>
<dbReference type="EMBL" id="FN543108">
    <property type="protein sequence ID" value="CBA33118.1"/>
    <property type="molecule type" value="Genomic_DNA"/>
</dbReference>
<gene>
    <name evidence="3" type="ORF">Csp_B17440</name>
</gene>
<dbReference type="Pfam" id="PF01656">
    <property type="entry name" value="CbiA"/>
    <property type="match status" value="1"/>
</dbReference>
<organism evidence="3">
    <name type="scientific">Curvibacter symbiont subsp. Hydra magnipapillata</name>
    <dbReference type="NCBI Taxonomy" id="667019"/>
    <lineage>
        <taxon>Bacteria</taxon>
        <taxon>Pseudomonadati</taxon>
        <taxon>Pseudomonadota</taxon>
        <taxon>Betaproteobacteria</taxon>
        <taxon>Burkholderiales</taxon>
        <taxon>Comamonadaceae</taxon>
        <taxon>Curvibacter</taxon>
    </lineage>
</organism>
<proteinExistence type="predicted"/>
<dbReference type="InterPro" id="IPR050678">
    <property type="entry name" value="DNA_Partitioning_ATPase"/>
</dbReference>
<dbReference type="Gene3D" id="3.40.50.300">
    <property type="entry name" value="P-loop containing nucleotide triphosphate hydrolases"/>
    <property type="match status" value="1"/>
</dbReference>
<accession>C9YG44</accession>
<evidence type="ECO:0000259" key="2">
    <source>
        <dbReference type="Pfam" id="PF01656"/>
    </source>
</evidence>
<name>C9YG44_CURXX</name>
<dbReference type="PANTHER" id="PTHR13696">
    <property type="entry name" value="P-LOOP CONTAINING NUCLEOSIDE TRIPHOSPHATE HYDROLASE"/>
    <property type="match status" value="1"/>
</dbReference>
<dbReference type="InterPro" id="IPR027417">
    <property type="entry name" value="P-loop_NTPase"/>
</dbReference>
<dbReference type="SUPFAM" id="SSF52540">
    <property type="entry name" value="P-loop containing nucleoside triphosphate hydrolases"/>
    <property type="match status" value="1"/>
</dbReference>
<reference evidence="3" key="1">
    <citation type="journal article" date="2010" name="Nature">
        <title>The Dynamic genome of Hydra.</title>
        <authorList>
            <person name="Chapman J.A."/>
            <person name="Kirkness E.F."/>
            <person name="Simakov O."/>
            <person name="Hampson S.E."/>
            <person name="Mitros T."/>
            <person name="Weinmaier T."/>
            <person name="Rattei T."/>
            <person name="Balasubramanian P.G."/>
            <person name="Borman J."/>
            <person name="Busam D."/>
            <person name="Disbennett K."/>
            <person name="Pfannkoch C."/>
            <person name="Sumin N."/>
            <person name="Sutton G."/>
            <person name="Viswanathan L."/>
            <person name="Walenz B."/>
            <person name="Goodstein D.M."/>
            <person name="Hellsten U."/>
            <person name="Kawashima T."/>
            <person name="Prochnik S.E."/>
            <person name="Putnam N.H."/>
            <person name="Shu S."/>
            <person name="Blumberg B."/>
            <person name="Dana C.E."/>
            <person name="Gee L."/>
            <person name="Kibler D.F."/>
            <person name="Law L."/>
            <person name="Lindgens D."/>
            <person name="Martinez D.E."/>
            <person name="Peng J."/>
            <person name="Wigge P.A."/>
            <person name="Bertulat B."/>
            <person name="Guder C."/>
            <person name="Nakamura Y."/>
            <person name="Ozbek S."/>
            <person name="Watanabe H."/>
            <person name="Khalturin K."/>
            <person name="Hemmrich G."/>
            <person name="Franke A."/>
            <person name="Augustin R."/>
            <person name="Fraune S."/>
            <person name="Hayakawa E."/>
            <person name="Hayakawa S."/>
            <person name="Hirose M."/>
            <person name="Hwang J."/>
            <person name="Ikeo K."/>
            <person name="Nishimiya-Fujisawa C."/>
            <person name="Ogura A."/>
            <person name="Takahashi T."/>
            <person name="Steinmetz P.R."/>
            <person name="Zhang X."/>
            <person name="Aufschnaiter R."/>
            <person name="Eder M.K."/>
            <person name="Gorny A.K."/>
            <person name="Salvenmoser W."/>
            <person name="Heimberg A.M."/>
            <person name="Wheeler B.M."/>
            <person name="Peterson K.J."/>
            <person name="Boettger A."/>
            <person name="Tischler P."/>
            <person name="Wolf A."/>
            <person name="Gojobori T."/>
            <person name="Remington K.A."/>
            <person name="Strausberg R.L."/>
            <person name="Venter J."/>
            <person name="Technau U."/>
            <person name="Hobmayer B."/>
            <person name="Bosch T.C."/>
            <person name="Holstein T.W."/>
            <person name="Fujisawa T."/>
            <person name="Bode H.R."/>
            <person name="David C.N."/>
            <person name="Rokhsar D.S."/>
            <person name="Steele R.E."/>
        </authorList>
    </citation>
    <scope>NUCLEOTIDE SEQUENCE</scope>
</reference>
<dbReference type="AlphaFoldDB" id="C9YG44"/>
<feature type="region of interest" description="Disordered" evidence="1">
    <location>
        <begin position="263"/>
        <end position="286"/>
    </location>
</feature>
<dbReference type="CDD" id="cd02042">
    <property type="entry name" value="ParAB_family"/>
    <property type="match status" value="1"/>
</dbReference>
<evidence type="ECO:0000256" key="1">
    <source>
        <dbReference type="SAM" id="MobiDB-lite"/>
    </source>
</evidence>